<proteinExistence type="predicted"/>
<dbReference type="Proteomes" id="UP000078597">
    <property type="component" value="Unassembled WGS sequence"/>
</dbReference>
<accession>A0A1A8WD08</accession>
<evidence type="ECO:0000256" key="1">
    <source>
        <dbReference type="SAM" id="Phobius"/>
    </source>
</evidence>
<reference evidence="3" key="1">
    <citation type="submission" date="2016-05" db="EMBL/GenBank/DDBJ databases">
        <authorList>
            <person name="Naeem Raeece"/>
        </authorList>
    </citation>
    <scope>NUCLEOTIDE SEQUENCE [LARGE SCALE GENOMIC DNA]</scope>
</reference>
<dbReference type="AlphaFoldDB" id="A0A1A8WD08"/>
<feature type="non-terminal residue" evidence="2">
    <location>
        <position position="376"/>
    </location>
</feature>
<protein>
    <submittedName>
        <fullName evidence="2">Dynein heavy chain, putative</fullName>
    </submittedName>
</protein>
<keyword evidence="1" id="KW-1133">Transmembrane helix</keyword>
<evidence type="ECO:0000313" key="2">
    <source>
        <dbReference type="EMBL" id="SBS89106.1"/>
    </source>
</evidence>
<name>A0A1A8WD08_PLAMA</name>
<feature type="transmembrane region" description="Helical" evidence="1">
    <location>
        <begin position="145"/>
        <end position="167"/>
    </location>
</feature>
<dbReference type="EMBL" id="FLQW01001333">
    <property type="protein sequence ID" value="SBS89106.1"/>
    <property type="molecule type" value="Genomic_DNA"/>
</dbReference>
<dbReference type="VEuPathDB" id="PlasmoDB:PmUG01_13012600"/>
<keyword evidence="1" id="KW-0472">Membrane</keyword>
<evidence type="ECO:0000313" key="3">
    <source>
        <dbReference type="Proteomes" id="UP000078597"/>
    </source>
</evidence>
<gene>
    <name evidence="2" type="ORF">PMALA_024880</name>
</gene>
<keyword evidence="1" id="KW-0812">Transmembrane</keyword>
<organism evidence="2 3">
    <name type="scientific">Plasmodium malariae</name>
    <dbReference type="NCBI Taxonomy" id="5858"/>
    <lineage>
        <taxon>Eukaryota</taxon>
        <taxon>Sar</taxon>
        <taxon>Alveolata</taxon>
        <taxon>Apicomplexa</taxon>
        <taxon>Aconoidasida</taxon>
        <taxon>Haemosporida</taxon>
        <taxon>Plasmodiidae</taxon>
        <taxon>Plasmodium</taxon>
        <taxon>Plasmodium (Plasmodium)</taxon>
    </lineage>
</organism>
<sequence>MCNNIIQEIKKEKGKNIQKIEQSLIIYLNFIGILQKIIQENLFDENSFFLYYQFGYTLDKNKEQVLVKYGNYAFKYNYDILENNNLFINLLPNDKYVFSICSNIHKSYYNIISGNNKTSTILYITSALGRRTHFIERKINNIKNYILGSIQLGIFTVCAGIGVYTSVNMGLCKETIINNCREVELVEILLHINDFSNAQILCRKFWNFMEYINFIYFKSENNMLNDVISIINLCKEGNAECDKDLLLAKYTFIHYYGKLKDITQCKLQGLIKKFLDVDLSMKFYLDNKRDLLKEVIKNFKFNQINFSYLVQQERIYLKDHMLSDYEKEIYLLKEKLQNQFVSVVFGGAHIGKSTLLKIYNTLYNSKYSFIYFDALY</sequence>